<comment type="caution">
    <text evidence="5">The sequence shown here is derived from an EMBL/GenBank/DDBJ whole genome shotgun (WGS) entry which is preliminary data.</text>
</comment>
<dbReference type="GO" id="GO:0046872">
    <property type="term" value="F:metal ion binding"/>
    <property type="evidence" value="ECO:0007669"/>
    <property type="project" value="UniProtKB-KW"/>
</dbReference>
<feature type="region of interest" description="Disordered" evidence="4">
    <location>
        <begin position="43"/>
        <end position="62"/>
    </location>
</feature>
<dbReference type="Pfam" id="PF03747">
    <property type="entry name" value="ADP_ribosyl_GH"/>
    <property type="match status" value="1"/>
</dbReference>
<evidence type="ECO:0000256" key="1">
    <source>
        <dbReference type="ARBA" id="ARBA00010702"/>
    </source>
</evidence>
<dbReference type="InterPro" id="IPR036705">
    <property type="entry name" value="Ribosyl_crysJ1_sf"/>
</dbReference>
<dbReference type="PANTHER" id="PTHR16222:SF24">
    <property type="entry name" value="ADP-RIBOSYLHYDROLASE ARH3"/>
    <property type="match status" value="1"/>
</dbReference>
<sequence>MNHATRRTDRALGAFYGLALGDALGMPTQIMSRQAITARFGRVTGFEPGPPDNPVAAGMPAGSVTDDTEQAVIVGQLLIGSAGRIDSVQLASELLDWEKA</sequence>
<dbReference type="InterPro" id="IPR050792">
    <property type="entry name" value="ADP-ribosylglycohydrolase"/>
</dbReference>
<evidence type="ECO:0000313" key="6">
    <source>
        <dbReference type="Proteomes" id="UP000675554"/>
    </source>
</evidence>
<reference evidence="5" key="1">
    <citation type="submission" date="2021-04" db="EMBL/GenBank/DDBJ databases">
        <title>Sequencing of actinobacteria type strains.</title>
        <authorList>
            <person name="Nguyen G.-S."/>
            <person name="Wentzel A."/>
        </authorList>
    </citation>
    <scope>NUCLEOTIDE SEQUENCE</scope>
    <source>
        <strain evidence="5">DSM 42095</strain>
    </source>
</reference>
<keyword evidence="3" id="KW-0479">Metal-binding</keyword>
<dbReference type="EMBL" id="JAGSMN010001568">
    <property type="protein sequence ID" value="MBR7678559.1"/>
    <property type="molecule type" value="Genomic_DNA"/>
</dbReference>
<dbReference type="SUPFAM" id="SSF101478">
    <property type="entry name" value="ADP-ribosylglycohydrolase"/>
    <property type="match status" value="1"/>
</dbReference>
<protein>
    <submittedName>
        <fullName evidence="5">ADP-ribosylglycohydrolase family protein</fullName>
    </submittedName>
</protein>
<dbReference type="Gene3D" id="1.10.4080.10">
    <property type="entry name" value="ADP-ribosylation/Crystallin J1"/>
    <property type="match status" value="1"/>
</dbReference>
<feature type="binding site" evidence="3">
    <location>
        <position position="67"/>
    </location>
    <ligand>
        <name>Mg(2+)</name>
        <dbReference type="ChEBI" id="CHEBI:18420"/>
        <label>1</label>
    </ligand>
</feature>
<name>A0A8T4J2C8_9ACTN</name>
<dbReference type="InterPro" id="IPR005502">
    <property type="entry name" value="Ribosyl_crysJ1"/>
</dbReference>
<evidence type="ECO:0000256" key="2">
    <source>
        <dbReference type="ARBA" id="ARBA00022801"/>
    </source>
</evidence>
<evidence type="ECO:0000256" key="4">
    <source>
        <dbReference type="SAM" id="MobiDB-lite"/>
    </source>
</evidence>
<evidence type="ECO:0000256" key="3">
    <source>
        <dbReference type="PIRSR" id="PIRSR605502-1"/>
    </source>
</evidence>
<keyword evidence="6" id="KW-1185">Reference proteome</keyword>
<dbReference type="PANTHER" id="PTHR16222">
    <property type="entry name" value="ADP-RIBOSYLGLYCOHYDROLASE"/>
    <property type="match status" value="1"/>
</dbReference>
<comment type="cofactor">
    <cofactor evidence="3">
        <name>Mg(2+)</name>
        <dbReference type="ChEBI" id="CHEBI:18420"/>
    </cofactor>
    <text evidence="3">Binds 2 magnesium ions per subunit.</text>
</comment>
<gene>
    <name evidence="5" type="ORF">KDA82_37470</name>
</gene>
<comment type="similarity">
    <text evidence="1">Belongs to the ADP-ribosylglycohydrolase family.</text>
</comment>
<feature type="binding site" evidence="3">
    <location>
        <position position="66"/>
    </location>
    <ligand>
        <name>Mg(2+)</name>
        <dbReference type="ChEBI" id="CHEBI:18420"/>
        <label>1</label>
    </ligand>
</feature>
<feature type="binding site" evidence="3">
    <location>
        <position position="65"/>
    </location>
    <ligand>
        <name>Mg(2+)</name>
        <dbReference type="ChEBI" id="CHEBI:18420"/>
        <label>1</label>
    </ligand>
</feature>
<keyword evidence="3" id="KW-0460">Magnesium</keyword>
<organism evidence="5 6">
    <name type="scientific">Streptomyces daliensis</name>
    <dbReference type="NCBI Taxonomy" id="299421"/>
    <lineage>
        <taxon>Bacteria</taxon>
        <taxon>Bacillati</taxon>
        <taxon>Actinomycetota</taxon>
        <taxon>Actinomycetes</taxon>
        <taxon>Kitasatosporales</taxon>
        <taxon>Streptomycetaceae</taxon>
        <taxon>Streptomyces</taxon>
    </lineage>
</organism>
<proteinExistence type="inferred from homology"/>
<dbReference type="Proteomes" id="UP000675554">
    <property type="component" value="Unassembled WGS sequence"/>
</dbReference>
<accession>A0A8T4J2C8</accession>
<feature type="non-terminal residue" evidence="5">
    <location>
        <position position="100"/>
    </location>
</feature>
<dbReference type="GO" id="GO:0016787">
    <property type="term" value="F:hydrolase activity"/>
    <property type="evidence" value="ECO:0007669"/>
    <property type="project" value="UniProtKB-KW"/>
</dbReference>
<keyword evidence="2" id="KW-0378">Hydrolase</keyword>
<dbReference type="AlphaFoldDB" id="A0A8T4J2C8"/>
<evidence type="ECO:0000313" key="5">
    <source>
        <dbReference type="EMBL" id="MBR7678559.1"/>
    </source>
</evidence>